<reference evidence="1 2" key="1">
    <citation type="journal article" date="2016" name="Nat. Commun.">
        <title>Thousands of microbial genomes shed light on interconnected biogeochemical processes in an aquifer system.</title>
        <authorList>
            <person name="Anantharaman K."/>
            <person name="Brown C.T."/>
            <person name="Hug L.A."/>
            <person name="Sharon I."/>
            <person name="Castelle C.J."/>
            <person name="Probst A.J."/>
            <person name="Thomas B.C."/>
            <person name="Singh A."/>
            <person name="Wilkins M.J."/>
            <person name="Karaoz U."/>
            <person name="Brodie E.L."/>
            <person name="Williams K.H."/>
            <person name="Hubbard S.S."/>
            <person name="Banfield J.F."/>
        </authorList>
    </citation>
    <scope>NUCLEOTIDE SEQUENCE [LARGE SCALE GENOMIC DNA]</scope>
</reference>
<comment type="caution">
    <text evidence="1">The sequence shown here is derived from an EMBL/GenBank/DDBJ whole genome shotgun (WGS) entry which is preliminary data.</text>
</comment>
<name>A0A1F6GFD0_9PROT</name>
<dbReference type="STRING" id="1817772.A2527_00740"/>
<dbReference type="EMBL" id="MFNE01000009">
    <property type="protein sequence ID" value="OGG96830.1"/>
    <property type="molecule type" value="Genomic_DNA"/>
</dbReference>
<dbReference type="AlphaFoldDB" id="A0A1F6GFD0"/>
<proteinExistence type="predicted"/>
<sequence>MKKTICFGRFWVVWVVFLFSLQPALWALELDLSQFPLTDQHDQTLKAPQQVHYLLFAGDQASFELVSDELNQKGQDWLDQRQTIILADIHKMPRLISKLFALPAMKKFSFQLFLDHQGDYTQTWPHPPKLLVLFDLRSPTLVSRQIGSFTELEEALKP</sequence>
<accession>A0A1F6GFD0</accession>
<evidence type="ECO:0000313" key="2">
    <source>
        <dbReference type="Proteomes" id="UP000178449"/>
    </source>
</evidence>
<protein>
    <recommendedName>
        <fullName evidence="3">FAD/FMN-containing dehydrogenase</fullName>
    </recommendedName>
</protein>
<gene>
    <name evidence="1" type="ORF">A2527_00740</name>
</gene>
<dbReference type="Proteomes" id="UP000178449">
    <property type="component" value="Unassembled WGS sequence"/>
</dbReference>
<organism evidence="1 2">
    <name type="scientific">Candidatus Lambdaproteobacteria bacterium RIFOXYD2_FULL_50_16</name>
    <dbReference type="NCBI Taxonomy" id="1817772"/>
    <lineage>
        <taxon>Bacteria</taxon>
        <taxon>Pseudomonadati</taxon>
        <taxon>Pseudomonadota</taxon>
        <taxon>Candidatus Lambdaproteobacteria</taxon>
    </lineage>
</organism>
<evidence type="ECO:0000313" key="1">
    <source>
        <dbReference type="EMBL" id="OGG96830.1"/>
    </source>
</evidence>
<evidence type="ECO:0008006" key="3">
    <source>
        <dbReference type="Google" id="ProtNLM"/>
    </source>
</evidence>